<accession>A0ACB9QHF4</accession>
<name>A0ACB9QHF4_BAUVA</name>
<dbReference type="EMBL" id="CM039426">
    <property type="protein sequence ID" value="KAI4357740.1"/>
    <property type="molecule type" value="Genomic_DNA"/>
</dbReference>
<comment type="caution">
    <text evidence="1">The sequence shown here is derived from an EMBL/GenBank/DDBJ whole genome shotgun (WGS) entry which is preliminary data.</text>
</comment>
<proteinExistence type="predicted"/>
<protein>
    <submittedName>
        <fullName evidence="1">Uncharacterized protein</fullName>
    </submittedName>
</protein>
<evidence type="ECO:0000313" key="2">
    <source>
        <dbReference type="Proteomes" id="UP000828941"/>
    </source>
</evidence>
<dbReference type="Proteomes" id="UP000828941">
    <property type="component" value="Chromosome 1"/>
</dbReference>
<evidence type="ECO:0000313" key="1">
    <source>
        <dbReference type="EMBL" id="KAI4357740.1"/>
    </source>
</evidence>
<organism evidence="1 2">
    <name type="scientific">Bauhinia variegata</name>
    <name type="common">Purple orchid tree</name>
    <name type="synonym">Phanera variegata</name>
    <dbReference type="NCBI Taxonomy" id="167791"/>
    <lineage>
        <taxon>Eukaryota</taxon>
        <taxon>Viridiplantae</taxon>
        <taxon>Streptophyta</taxon>
        <taxon>Embryophyta</taxon>
        <taxon>Tracheophyta</taxon>
        <taxon>Spermatophyta</taxon>
        <taxon>Magnoliopsida</taxon>
        <taxon>eudicotyledons</taxon>
        <taxon>Gunneridae</taxon>
        <taxon>Pentapetalae</taxon>
        <taxon>rosids</taxon>
        <taxon>fabids</taxon>
        <taxon>Fabales</taxon>
        <taxon>Fabaceae</taxon>
        <taxon>Cercidoideae</taxon>
        <taxon>Cercideae</taxon>
        <taxon>Bauhiniinae</taxon>
        <taxon>Bauhinia</taxon>
    </lineage>
</organism>
<gene>
    <name evidence="1" type="ORF">L6164_001671</name>
</gene>
<keyword evidence="2" id="KW-1185">Reference proteome</keyword>
<reference evidence="1 2" key="1">
    <citation type="journal article" date="2022" name="DNA Res.">
        <title>Chromosomal-level genome assembly of the orchid tree Bauhinia variegata (Leguminosae; Cercidoideae) supports the allotetraploid origin hypothesis of Bauhinia.</title>
        <authorList>
            <person name="Zhong Y."/>
            <person name="Chen Y."/>
            <person name="Zheng D."/>
            <person name="Pang J."/>
            <person name="Liu Y."/>
            <person name="Luo S."/>
            <person name="Meng S."/>
            <person name="Qian L."/>
            <person name="Wei D."/>
            <person name="Dai S."/>
            <person name="Zhou R."/>
        </authorList>
    </citation>
    <scope>NUCLEOTIDE SEQUENCE [LARGE SCALE GENOMIC DNA]</scope>
    <source>
        <strain evidence="1">BV-YZ2020</strain>
    </source>
</reference>
<sequence length="714" mass="77871">MEAPPPPATAAPPLSSTVPSPPPHLSYPDSVDSSPRSRNADWDDSFPATAASSKLRLMCSYGGHIVPRPHDKSLCYIGGDTRIIVVDRHTSLADFSSRLSKTFLNGRSFTLKYQLPSEDLDSLISVTTDEDLDNMIDEYDRTTANSTNPSVKPSRLRLFLFTTKPDSSQSIGPILDSSVKSDDWFLNALNSAGMLDRGFSESASVNCLLGLDDEVGGNNLDPGSRDAEAAQAGSFGNGKNLKQGQDVQSVPDSPMLETTSSFGSTSSSPSVANLPPIRVRVDDGSGGKDQKVGIEEQFAQLGVGSGHKQEEGFAVLSSPPPMPASILASSGVPIGSAAVEHQNRVFSDDERSDHGVQVGNRKPPTPQPQSQPQPQTLPPQFHQKSSGVVDLPSPDSVSSDSSLTNAMSRPKPVIYQEQVQVQIPSGTRLPSNPVDPKHNLSDPNARIQMQQQLQEPGYVLQQQFEQQQQQPQQQQQFEQQQQQPQQQQQFIHGTHFIHHTPAGAVQIPAYYPVYPSQQQPQSHHQLDQQYQVYYVPARQPQAYNLPVQPQNISETTTTIPSSRPQAQPNPAMVAPSAAYNPMRNAPIPKSEMTAAAYRTATAGNPQLVQVPPSQHQHQHQHQQQHQHQHQQQYVAYSQIHHPSHSVAANSAPPASYAYDYVDPAHAQIYYTQPLAPTMPSQYQTMTAAATGLPEVSAQLTSDSMKQQIRTSQPL</sequence>